<reference evidence="1" key="1">
    <citation type="submission" date="2020-05" db="EMBL/GenBank/DDBJ databases">
        <authorList>
            <person name="Petersen J."/>
            <person name="Sayavedra L."/>
        </authorList>
    </citation>
    <scope>NUCLEOTIDE SEQUENCE</scope>
    <source>
        <strain evidence="1">B azoricus SOX Menez Gwen</strain>
    </source>
</reference>
<evidence type="ECO:0000313" key="1">
    <source>
        <dbReference type="EMBL" id="CAB5502561.1"/>
    </source>
</evidence>
<keyword evidence="2" id="KW-1185">Reference proteome</keyword>
<gene>
    <name evidence="1" type="ORF">AZO1586R_1447</name>
</gene>
<proteinExistence type="predicted"/>
<dbReference type="EMBL" id="CAESAP020000216">
    <property type="protein sequence ID" value="CAB5502561.1"/>
    <property type="molecule type" value="Genomic_DNA"/>
</dbReference>
<comment type="caution">
    <text evidence="1">The sequence shown here is derived from an EMBL/GenBank/DDBJ whole genome shotgun (WGS) entry which is preliminary data.</text>
</comment>
<sequence length="2882" mass="314196">QRNEENQTHQQKEEQKITKNLGNANQKYQEVSDEKFNQKGPTLVAMALYLTDEYPATKSVFEIGDKVKVSLTMDKAMQYQKGKVDYAANSKIIINGLEFSFSVNQGFAKPNASAIEGTQLVFERTIQVNDAFTQGKGFSIQSASDLIISGITDSDGYSPAFINTIYPISLNNTITTQFDKRDLVVVGDTFQGYTIKKKVDNDSWNTDAFSQESFVGDGYAIFTLSATSARKAIMLGLSTDNPDGSYKTIEHAVYLYNDKIKDVRNSNTKYADFNHHYKAGDQIKIERKGTTISYYHLDGNGNTIRTLATQTGVSATSALHIDTSIKDKGVKLTGVRLVKGLSNLSKYAIDVHAPKPIANAWRVSSITSNNYSILDEEAMPYMGGTMSGTVIGGTVSSDIIVISDTIITIGDTIKVSLTLDEAVTLAGVGHNKITIAGKEFLLTGTNNTVTNILEFSYTIQANDKISAEKFNIDNKSDIVLNDIKDTDGNYIDFSAISSPTKLSKTLLDTEFVIGSGKITHNNGVYEKTSGRGWNADVTSSKGFVNDGYVIAKIGAFNKHMMLGLSSDDTSDSFDTIDYALYADAGIDNKFVIYESGGKKYETGVSYAVGDYMKVTRSGTQIKYYHIKASDGPHAKGTLLYTSSKTSNVNTKLFLDSSFHDVGAKLTDMQIFSGKNLPFSVDVGAPKPIANAWHIDSTTADKNGVFTLDDEIKLTLTIDEVVVLAKVGHNKIVIAGKEFLLTGTNGTPTNTLVFTYTVKINDTIDSKYFNINGRRSIFLSDIVDTDGNNIDFSGISSPVKLSNTSLDTHLSIGGSRRMTLTNGVYEKISGAGWNADVSSSKGFVGDGYVIAKIVEPNKRVMIGLSSDDSDDSFKSIDYALYADAGIGNKFVIYEGGKPQRNTGVSYAAGDYMKVVRSGSTIKYYHIRAADGPLAQGTLLYTSSQTSNKDTKLFLDSSFYGVGAKLADMQIFSGTNSPLSVDVYAPKPAANAWRIDSGPANSKGVFTIGDEIKITLTLNEKVTLANVGRNRVIIADKEFLLTGTNGVVTNTLEFAYTIKANDKIDATNRRYDIVLVGIVDDEGNSVNMHDSTALSGLSNTLIDTDFVIGGGNKITQTNGVYEKSVSWSSCNADTGWNADVTSSKGFINDGYVIAKIGVLNKQMMLGLSSVNSDSSSRSIEYTLSANRGMFYIYEDNKYICYTGVHYTVGDYMKVVRSGNTIKYYHIKAADGALAKGTLLYTSDKPSNANTKLFMGSSFYDVGAKLSDIQMFSGNNLALSVDVYAPKPTVDAWHIKGAVNNKGAFALGSEVKITLTIDENITLSNVGSNKIVIAGKEFLLTGINGALTKTLEFAYTVQLNDKIDAAFYIDSKDDIVLNSIQDADGNNIDFGNISRGLDISPSSQNLALSSNGLATITTNVTSWHTNDIATNIGRMTDGNTSSSGALDYAVHPMNADGKHILFDFKGLNYNNGSFKLYNRKGITGRINGSIVDFIKDGVVVSTRTINDAGNVVEITPESDIVFDQVRLTFSGDAQNFREVKIFGKNSSLLIDSGAPEPLKNNAWRINREIADSSGAFTIGDEIKVTLLLDESVILANIGSNKIVVAGKEFLLTGVNGEYTDTLEFAYTVKVDNNINAKDFNIESTEDIVLSDVKDVDGNSIDFSTITDSVALSKASFNTDLIIGGGNKIRHSDGVYEKTYSANWNADVTSSKGFVNDGYVIAKIDRIGKRLMLGLSSDDTNDSFDSIGYALYADSGVGNKFVIYESGQHQYDTGVTYAAGDYMKVVRSGTTIKYYHIKASEGALAKGTLLYTSNKTSNIGTELFLDSSFHDVGAKLSDMRIYSGNYSALSVNMYAPEPIADAWHIEGAVNRKGVFTLGSEIRITLTLDEEVILANVGSNKIVVAGKEFLLTGTNGSATRTLKFIYTVQPNDKTNADFYIDSKDDIVLTGIRDVSGNSIDFGDISKGLGISSSQNLALSSKELATISTNVTRWHDNGTASNIAKMTDGNTSSSGALDYAVHPLDADGKYILFDFKGVHYNNGSFKLFNRKRNTDRINGSIVDFLKEGVVVSTRTIDEAGEIVEITPASDIVFDQVRLTFSGDTQNFREVEILGKNSTLLMDSGAPEPLKNNAWRINSEIIDSSGAFTTGDKIKVRLFLNESVTLAKVGSNKIIVANKEFLLTGTNGVTTDTLEFVYIVKINDNISAENFDIDSKEDIVLSDVKDVDGNSINFSAITDSVELANLVLDTGFRISDCNKINQTRGIYEKISDRSTGVYEKTFDNISFVDPNEKTFSKIKSVSLIEKEDVHENTSNGDWNVAITSTKGFSGDGCVIAKIGSNNKDLMVGLSTDNNNNKGNYHTIDFAIYVHNSGNIVGIYENGRSIKSFDEDQYPYTAGDYLKIERDGVTINYYLVKVGDDPATEGTLLYNTPSRILSTDTKLFLDSSLHDIGAKLSDIQILNNRLPLSVSAKSIRQVSTTGGLENNNVFGQVFNDNQSNNNDETNTSSNEVTSTTDSTNNNTTTNNTNTTDNTQETGEQKTNKAEKWFNSKVNQKFSRGLSFSQTTKVFIITDFSDKSLDLGMKLRKKNDIVLYYNTENHEIEYLHGQQNDIEIERIEYQTIAYGKVVNILVEDIDSGEYIVNTDDNPEDEIDAEAIVAQLQQAITLQRTATGLRRNWFTRHSFAKKELAFDSLFFTSGQNPSQPDTQPVAHKTSKYQSNLIVQSSDDPIVIKAANALFNKHPDSSVLVKFDQDGNLVTLKGEAYTPTGDTRVNFVGHGNDLSQEGAQSLADKVKILQQTYGNDSTDIKRIALVGCGTDGVNQSLTQDFAKAIYNDTPELKTAEITGRKGDMQINPDGTKTMETGSEKMIYQWNSDLNIITRQTEESKR</sequence>
<feature type="non-terminal residue" evidence="1">
    <location>
        <position position="1"/>
    </location>
</feature>
<accession>A0ACA8ZR26</accession>
<dbReference type="Proteomes" id="UP000635628">
    <property type="component" value="Unassembled WGS sequence"/>
</dbReference>
<evidence type="ECO:0000313" key="2">
    <source>
        <dbReference type="Proteomes" id="UP000635628"/>
    </source>
</evidence>
<organism evidence="1 2">
    <name type="scientific">Bathymodiolus azoricus thioautotrophic gill symbiont</name>
    <dbReference type="NCBI Taxonomy" id="235205"/>
    <lineage>
        <taxon>Bacteria</taxon>
        <taxon>Pseudomonadati</taxon>
        <taxon>Pseudomonadota</taxon>
        <taxon>Gammaproteobacteria</taxon>
        <taxon>sulfur-oxidizing symbionts</taxon>
    </lineage>
</organism>
<protein>
    <submittedName>
        <fullName evidence="1">Uncharacterized protein</fullName>
    </submittedName>
</protein>
<name>A0ACA8ZR26_9GAMM</name>
<feature type="non-terminal residue" evidence="1">
    <location>
        <position position="2882"/>
    </location>
</feature>